<name>A0A0F9LYX9_9ZZZZ</name>
<comment type="caution">
    <text evidence="1">The sequence shown here is derived from an EMBL/GenBank/DDBJ whole genome shotgun (WGS) entry which is preliminary data.</text>
</comment>
<protein>
    <submittedName>
        <fullName evidence="1">Uncharacterized protein</fullName>
    </submittedName>
</protein>
<dbReference type="EMBL" id="LAZR01005595">
    <property type="protein sequence ID" value="KKM98633.1"/>
    <property type="molecule type" value="Genomic_DNA"/>
</dbReference>
<reference evidence="1" key="1">
    <citation type="journal article" date="2015" name="Nature">
        <title>Complex archaea that bridge the gap between prokaryotes and eukaryotes.</title>
        <authorList>
            <person name="Spang A."/>
            <person name="Saw J.H."/>
            <person name="Jorgensen S.L."/>
            <person name="Zaremba-Niedzwiedzka K."/>
            <person name="Martijn J."/>
            <person name="Lind A.E."/>
            <person name="van Eijk R."/>
            <person name="Schleper C."/>
            <person name="Guy L."/>
            <person name="Ettema T.J."/>
        </authorList>
    </citation>
    <scope>NUCLEOTIDE SEQUENCE</scope>
</reference>
<organism evidence="1">
    <name type="scientific">marine sediment metagenome</name>
    <dbReference type="NCBI Taxonomy" id="412755"/>
    <lineage>
        <taxon>unclassified sequences</taxon>
        <taxon>metagenomes</taxon>
        <taxon>ecological metagenomes</taxon>
    </lineage>
</organism>
<dbReference type="AlphaFoldDB" id="A0A0F9LYX9"/>
<sequence length="549" mass="62041">MSEQFKKGYQRGYNGEGRTDFFVGCHLTYVLNKPICIETFWGDSLSTHTYLAEEVLQLFGDLLSARAGLLISDEKELKGLLSLLPAAVLQTLAEDRDVNGHHTYSASYSDLRLWYSPNKLTVFCHSSRRTFRVWCLSSWGKGDSIVSIMSACGTDWQRLSSPEDFCRALVKSAEMIASRVGTRFIPSPTHFARLLIGSSDFVSLRTNPKVRGFFHSSQPGPWAETFQKGSFLSAYDYDFTDAYAREVANLPILRSTHGYWRYVTAFNRSATLGIYEVDFTLDPAVATPIRYFPKGGFWAGSFSVYGRRTGLLTHDEVTYILEGRGKIHSLRGHAFFLMTEDYPLRERVLYLVEKRREFKECADVLGSLICKMVMVRIPGIFYSVDDDGFYTEPFNPAYYALVTSRLRLKVGRLVENREDLILVNVDGFALKTALTAPHPYLEEVGSGPALIYNHNIRAIGGTATAIDPRWIVEKDPEGRTFGIGRVGLKEEDEMTFAVNTPGSRFWPVSPKRNKDLLTGNFESSMKSVEDVKVSKLERQLRESGFILKL</sequence>
<gene>
    <name evidence="1" type="ORF">LCGC14_1155930</name>
</gene>
<accession>A0A0F9LYX9</accession>
<evidence type="ECO:0000313" key="1">
    <source>
        <dbReference type="EMBL" id="KKM98633.1"/>
    </source>
</evidence>
<proteinExistence type="predicted"/>